<dbReference type="EMBL" id="JAVFHQ010000060">
    <property type="protein sequence ID" value="KAK4540858.1"/>
    <property type="molecule type" value="Genomic_DNA"/>
</dbReference>
<dbReference type="GO" id="GO:0030170">
    <property type="term" value="F:pyridoxal phosphate binding"/>
    <property type="evidence" value="ECO:0007669"/>
    <property type="project" value="InterPro"/>
</dbReference>
<dbReference type="Gene3D" id="3.40.640.10">
    <property type="entry name" value="Type I PLP-dependent aspartate aminotransferase-like (Major domain)"/>
    <property type="match status" value="1"/>
</dbReference>
<dbReference type="InterPro" id="IPR002129">
    <property type="entry name" value="PyrdxlP-dep_de-COase"/>
</dbReference>
<evidence type="ECO:0000256" key="1">
    <source>
        <dbReference type="ARBA" id="ARBA00001933"/>
    </source>
</evidence>
<dbReference type="InterPro" id="IPR015421">
    <property type="entry name" value="PyrdxlP-dep_Trfase_major"/>
</dbReference>
<evidence type="ECO:0000313" key="7">
    <source>
        <dbReference type="EMBL" id="KAK4540858.1"/>
    </source>
</evidence>
<keyword evidence="3 5" id="KW-0663">Pyridoxal phosphate</keyword>
<comment type="cofactor">
    <cofactor evidence="1 5 6">
        <name>pyridoxal 5'-phosphate</name>
        <dbReference type="ChEBI" id="CHEBI:597326"/>
    </cofactor>
</comment>
<dbReference type="AlphaFoldDB" id="A0AAV9J8Z1"/>
<evidence type="ECO:0000256" key="2">
    <source>
        <dbReference type="ARBA" id="ARBA00009533"/>
    </source>
</evidence>
<name>A0AAV9J8Z1_9PEZI</name>
<dbReference type="GO" id="GO:0005737">
    <property type="term" value="C:cytoplasm"/>
    <property type="evidence" value="ECO:0007669"/>
    <property type="project" value="TreeGrafter"/>
</dbReference>
<gene>
    <name evidence="7" type="ORF">LTR36_008800</name>
</gene>
<dbReference type="SUPFAM" id="SSF53383">
    <property type="entry name" value="PLP-dependent transferases"/>
    <property type="match status" value="1"/>
</dbReference>
<organism evidence="7 8">
    <name type="scientific">Oleoguttula mirabilis</name>
    <dbReference type="NCBI Taxonomy" id="1507867"/>
    <lineage>
        <taxon>Eukaryota</taxon>
        <taxon>Fungi</taxon>
        <taxon>Dikarya</taxon>
        <taxon>Ascomycota</taxon>
        <taxon>Pezizomycotina</taxon>
        <taxon>Dothideomycetes</taxon>
        <taxon>Dothideomycetidae</taxon>
        <taxon>Mycosphaerellales</taxon>
        <taxon>Teratosphaeriaceae</taxon>
        <taxon>Oleoguttula</taxon>
    </lineage>
</organism>
<dbReference type="Gene3D" id="3.90.1150.10">
    <property type="entry name" value="Aspartate Aminotransferase, domain 1"/>
    <property type="match status" value="1"/>
</dbReference>
<evidence type="ECO:0000256" key="5">
    <source>
        <dbReference type="PIRSR" id="PIRSR602129-50"/>
    </source>
</evidence>
<dbReference type="PANTHER" id="PTHR11999">
    <property type="entry name" value="GROUP II PYRIDOXAL-5-PHOSPHATE DECARBOXYLASE"/>
    <property type="match status" value="1"/>
</dbReference>
<evidence type="ECO:0008006" key="9">
    <source>
        <dbReference type="Google" id="ProtNLM"/>
    </source>
</evidence>
<accession>A0AAV9J8Z1</accession>
<feature type="modified residue" description="N6-(pyridoxal phosphate)lysine" evidence="5">
    <location>
        <position position="306"/>
    </location>
</feature>
<dbReference type="InterPro" id="IPR015422">
    <property type="entry name" value="PyrdxlP-dep_Trfase_small"/>
</dbReference>
<dbReference type="GO" id="GO:0019752">
    <property type="term" value="P:carboxylic acid metabolic process"/>
    <property type="evidence" value="ECO:0007669"/>
    <property type="project" value="InterPro"/>
</dbReference>
<evidence type="ECO:0000256" key="4">
    <source>
        <dbReference type="ARBA" id="ARBA00023239"/>
    </source>
</evidence>
<sequence>MDTGNGTSPADLDHVLSSTDAIETSRSKLLKDLPDIGIGAEETNVHLQHDLVPGLNRSSESPSYYGFVTGGATPAASFADNIVTQTDQNVQVHLPKETISTDVEDRALAMVCQLLDLPPEEWLHRIFTTGATTSNILGLACGREFVLQEAARRQGNKISVAEDGITCSMKKTGLESIQILTTVPHSSLRKAAAILGLGRSSVVEVGLPTAKHRFDLHTLELRLSNARVASIVVVSCAEVNTGLFATDNADMRQIRQLCTKYGAWLHVDAAFGLLARVLPETEEYHAIKEGVSGLELADSITGDAHKLLNVPYDCGIFLSQHLNIGIEVFHNPNAAYLNTASTETTASIDRTIPSPLNIGLENSRRFRALPVYATLAAYGRDGYREMLERQIRLAREIARLISVSEAYDLLPEMHGEMPADVRLKEIYIIVLFRANDDDLNQTLVQRINATRKLYVSGTQWDGKPAARFAVANWQVNVERDLKLIQQVLLEISQ</sequence>
<evidence type="ECO:0000256" key="6">
    <source>
        <dbReference type="RuleBase" id="RU000382"/>
    </source>
</evidence>
<comment type="similarity">
    <text evidence="2 6">Belongs to the group II decarboxylase family.</text>
</comment>
<protein>
    <recommendedName>
        <fullName evidence="9">Tyrosine decarboxylase</fullName>
    </recommendedName>
</protein>
<reference evidence="7 8" key="1">
    <citation type="submission" date="2021-11" db="EMBL/GenBank/DDBJ databases">
        <title>Black yeast isolated from Biological Soil Crust.</title>
        <authorList>
            <person name="Kurbessoian T."/>
        </authorList>
    </citation>
    <scope>NUCLEOTIDE SEQUENCE [LARGE SCALE GENOMIC DNA]</scope>
    <source>
        <strain evidence="7 8">CCFEE 5522</strain>
    </source>
</reference>
<dbReference type="GO" id="GO:0016831">
    <property type="term" value="F:carboxy-lyase activity"/>
    <property type="evidence" value="ECO:0007669"/>
    <property type="project" value="TreeGrafter"/>
</dbReference>
<dbReference type="InterPro" id="IPR015424">
    <property type="entry name" value="PyrdxlP-dep_Trfase"/>
</dbReference>
<dbReference type="PANTHER" id="PTHR11999:SF165">
    <property type="entry name" value="DECARBOXYLASE, PUTATIVE (AFU_ORTHOLOGUE AFUA_2G04980)-RELATED"/>
    <property type="match status" value="1"/>
</dbReference>
<comment type="caution">
    <text evidence="7">The sequence shown here is derived from an EMBL/GenBank/DDBJ whole genome shotgun (WGS) entry which is preliminary data.</text>
</comment>
<evidence type="ECO:0000313" key="8">
    <source>
        <dbReference type="Proteomes" id="UP001324427"/>
    </source>
</evidence>
<evidence type="ECO:0000256" key="3">
    <source>
        <dbReference type="ARBA" id="ARBA00022898"/>
    </source>
</evidence>
<keyword evidence="4 6" id="KW-0456">Lyase</keyword>
<keyword evidence="8" id="KW-1185">Reference proteome</keyword>
<dbReference type="Pfam" id="PF00282">
    <property type="entry name" value="Pyridoxal_deC"/>
    <property type="match status" value="1"/>
</dbReference>
<dbReference type="InterPro" id="IPR010977">
    <property type="entry name" value="Aromatic_deC"/>
</dbReference>
<dbReference type="Proteomes" id="UP001324427">
    <property type="component" value="Unassembled WGS sequence"/>
</dbReference>
<proteinExistence type="inferred from homology"/>